<reference evidence="1 2" key="1">
    <citation type="submission" date="2019-09" db="EMBL/GenBank/DDBJ databases">
        <authorList>
            <person name="Chandra G."/>
            <person name="Truman W A."/>
        </authorList>
    </citation>
    <scope>NUCLEOTIDE SEQUENCE [LARGE SCALE GENOMIC DNA]</scope>
    <source>
        <strain evidence="1">PS631</strain>
    </source>
</reference>
<dbReference type="AlphaFoldDB" id="A0A5E6QBS9"/>
<evidence type="ECO:0000313" key="1">
    <source>
        <dbReference type="EMBL" id="VVM53361.1"/>
    </source>
</evidence>
<dbReference type="Proteomes" id="UP000399692">
    <property type="component" value="Unassembled WGS sequence"/>
</dbReference>
<organism evidence="1 2">
    <name type="scientific">Pseudomonas fluorescens</name>
    <dbReference type="NCBI Taxonomy" id="294"/>
    <lineage>
        <taxon>Bacteria</taxon>
        <taxon>Pseudomonadati</taxon>
        <taxon>Pseudomonadota</taxon>
        <taxon>Gammaproteobacteria</taxon>
        <taxon>Pseudomonadales</taxon>
        <taxon>Pseudomonadaceae</taxon>
        <taxon>Pseudomonas</taxon>
    </lineage>
</organism>
<protein>
    <submittedName>
        <fullName evidence="1">Uncharacterized protein</fullName>
    </submittedName>
</protein>
<accession>A0A5E6QBS9</accession>
<gene>
    <name evidence="1" type="ORF">PS631_00939</name>
</gene>
<proteinExistence type="predicted"/>
<sequence>MLRLQPQQKILFITGYSDHPIEQALANSLYSPRRL</sequence>
<name>A0A5E6QBS9_PSEFL</name>
<evidence type="ECO:0000313" key="2">
    <source>
        <dbReference type="Proteomes" id="UP000399692"/>
    </source>
</evidence>
<dbReference type="EMBL" id="CABVHF010000001">
    <property type="protein sequence ID" value="VVM53361.1"/>
    <property type="molecule type" value="Genomic_DNA"/>
</dbReference>